<reference evidence="3 6" key="1">
    <citation type="submission" date="2015-09" db="EMBL/GenBank/DDBJ databases">
        <title>Draft Genome Sequence of the Strain BR 3267 (Bradyrhizobium yuanmingense) recommended as inoculant for cowpea in Brazil.</title>
        <authorList>
            <person name="Simoes-Araujo J.L."/>
            <person name="Zilli J.E."/>
        </authorList>
    </citation>
    <scope>NUCLEOTIDE SEQUENCE [LARGE SCALE GENOMIC DNA]</scope>
    <source>
        <strain evidence="3 6">BR3267</strain>
    </source>
</reference>
<reference evidence="5 7" key="2">
    <citation type="submission" date="2016-08" db="EMBL/GenBank/DDBJ databases">
        <authorList>
            <person name="Seilhamer J.J."/>
        </authorList>
    </citation>
    <scope>NUCLEOTIDE SEQUENCE [LARGE SCALE GENOMIC DNA]</scope>
    <source>
        <strain evidence="5 7">CCBAU 10071</strain>
    </source>
</reference>
<dbReference type="EMBL" id="LJYF01000031">
    <property type="protein sequence ID" value="KRP92132.1"/>
    <property type="molecule type" value="Genomic_DNA"/>
</dbReference>
<dbReference type="RefSeq" id="WP_036001120.1">
    <property type="nucleotide sequence ID" value="NZ_CP028463.1"/>
</dbReference>
<dbReference type="InterPro" id="IPR000089">
    <property type="entry name" value="Biotin_lipoyl"/>
</dbReference>
<dbReference type="InterPro" id="IPR001882">
    <property type="entry name" value="Biotin_BS"/>
</dbReference>
<dbReference type="EMBL" id="JBGBZN010000002">
    <property type="protein sequence ID" value="MEY9475638.1"/>
    <property type="molecule type" value="Genomic_DNA"/>
</dbReference>
<dbReference type="Proteomes" id="UP000183174">
    <property type="component" value="Unassembled WGS sequence"/>
</dbReference>
<sequence length="73" mass="7387">MPEIKIVTEVAGRICATPVQVGGTVADGDDVVVVEAMKMEIPVPSPANGTITSLLVKVDDVVAEGQAIAIVAS</sequence>
<evidence type="ECO:0000313" key="6">
    <source>
        <dbReference type="Proteomes" id="UP000051380"/>
    </source>
</evidence>
<accession>A0A0R3CA19</accession>
<dbReference type="Proteomes" id="UP001565474">
    <property type="component" value="Unassembled WGS sequence"/>
</dbReference>
<evidence type="ECO:0000313" key="7">
    <source>
        <dbReference type="Proteomes" id="UP000183174"/>
    </source>
</evidence>
<evidence type="ECO:0000313" key="3">
    <source>
        <dbReference type="EMBL" id="KRP92132.1"/>
    </source>
</evidence>
<dbReference type="InterPro" id="IPR011053">
    <property type="entry name" value="Single_hybrid_motif"/>
</dbReference>
<evidence type="ECO:0000313" key="4">
    <source>
        <dbReference type="EMBL" id="MEY9475638.1"/>
    </source>
</evidence>
<dbReference type="Pfam" id="PF00364">
    <property type="entry name" value="Biotin_lipoyl"/>
    <property type="match status" value="1"/>
</dbReference>
<dbReference type="EMBL" id="FMAE01000004">
    <property type="protein sequence ID" value="SCB29450.1"/>
    <property type="molecule type" value="Genomic_DNA"/>
</dbReference>
<dbReference type="PROSITE" id="PS50968">
    <property type="entry name" value="BIOTINYL_LIPOYL"/>
    <property type="match status" value="1"/>
</dbReference>
<evidence type="ECO:0000256" key="1">
    <source>
        <dbReference type="ARBA" id="ARBA00023267"/>
    </source>
</evidence>
<name>A0A0R3CA19_9BRAD</name>
<reference evidence="4 8" key="3">
    <citation type="submission" date="2024-07" db="EMBL/GenBank/DDBJ databases">
        <title>Genomic Encyclopedia of Type Strains, Phase V (KMG-V): Genome sequencing to study the core and pangenomes of soil and plant-associated prokaryotes.</title>
        <authorList>
            <person name="Whitman W."/>
        </authorList>
    </citation>
    <scope>NUCLEOTIDE SEQUENCE [LARGE SCALE GENOMIC DNA]</scope>
    <source>
        <strain evidence="4 8">USDA 222</strain>
    </source>
</reference>
<dbReference type="PROSITE" id="PS00188">
    <property type="entry name" value="BIOTIN"/>
    <property type="match status" value="1"/>
</dbReference>
<dbReference type="STRING" id="108015.GA0061099_1004323"/>
<dbReference type="Proteomes" id="UP000051380">
    <property type="component" value="Unassembled WGS sequence"/>
</dbReference>
<evidence type="ECO:0000313" key="5">
    <source>
        <dbReference type="EMBL" id="SCB29450.1"/>
    </source>
</evidence>
<dbReference type="AlphaFoldDB" id="A0A0R3CA19"/>
<organism evidence="3 6">
    <name type="scientific">Bradyrhizobium yuanmingense</name>
    <dbReference type="NCBI Taxonomy" id="108015"/>
    <lineage>
        <taxon>Bacteria</taxon>
        <taxon>Pseudomonadati</taxon>
        <taxon>Pseudomonadota</taxon>
        <taxon>Alphaproteobacteria</taxon>
        <taxon>Hyphomicrobiales</taxon>
        <taxon>Nitrobacteraceae</taxon>
        <taxon>Bradyrhizobium</taxon>
    </lineage>
</organism>
<dbReference type="SUPFAM" id="SSF51230">
    <property type="entry name" value="Single hybrid motif"/>
    <property type="match status" value="1"/>
</dbReference>
<keyword evidence="8" id="KW-1185">Reference proteome</keyword>
<evidence type="ECO:0000313" key="8">
    <source>
        <dbReference type="Proteomes" id="UP001565474"/>
    </source>
</evidence>
<dbReference type="Gene3D" id="2.40.50.100">
    <property type="match status" value="1"/>
</dbReference>
<dbReference type="OrthoDB" id="163546at2"/>
<protein>
    <submittedName>
        <fullName evidence="3">Biotin attachment protein</fullName>
    </submittedName>
    <submittedName>
        <fullName evidence="4">Biotin carboxyl carrier protein</fullName>
    </submittedName>
    <submittedName>
        <fullName evidence="5">Biotin-requiring enzyme</fullName>
    </submittedName>
</protein>
<evidence type="ECO:0000259" key="2">
    <source>
        <dbReference type="PROSITE" id="PS50968"/>
    </source>
</evidence>
<feature type="domain" description="Lipoyl-binding" evidence="2">
    <location>
        <begin position="1"/>
        <end position="72"/>
    </location>
</feature>
<proteinExistence type="predicted"/>
<dbReference type="GeneID" id="93176746"/>
<dbReference type="PANTHER" id="PTHR45266:SF3">
    <property type="entry name" value="OXALOACETATE DECARBOXYLASE ALPHA CHAIN"/>
    <property type="match status" value="1"/>
</dbReference>
<gene>
    <name evidence="4" type="ORF">ABH992_008037</name>
    <name evidence="3" type="ORF">AOQ72_28410</name>
    <name evidence="5" type="ORF">GA0061099_1004323</name>
</gene>
<dbReference type="PANTHER" id="PTHR45266">
    <property type="entry name" value="OXALOACETATE DECARBOXYLASE ALPHA CHAIN"/>
    <property type="match status" value="1"/>
</dbReference>
<dbReference type="InterPro" id="IPR050709">
    <property type="entry name" value="Biotin_Carboxyl_Carrier/Decarb"/>
</dbReference>
<keyword evidence="1" id="KW-0092">Biotin</keyword>